<evidence type="ECO:0000313" key="3">
    <source>
        <dbReference type="Proteomes" id="UP000306050"/>
    </source>
</evidence>
<organism evidence="2 3">
    <name type="scientific">Sporisorium graminicola</name>
    <dbReference type="NCBI Taxonomy" id="280036"/>
    <lineage>
        <taxon>Eukaryota</taxon>
        <taxon>Fungi</taxon>
        <taxon>Dikarya</taxon>
        <taxon>Basidiomycota</taxon>
        <taxon>Ustilaginomycotina</taxon>
        <taxon>Ustilaginomycetes</taxon>
        <taxon>Ustilaginales</taxon>
        <taxon>Ustilaginaceae</taxon>
        <taxon>Sporisorium</taxon>
    </lineage>
</organism>
<dbReference type="EMBL" id="SRRM01000019">
    <property type="protein sequence ID" value="TKY85793.1"/>
    <property type="molecule type" value="Genomic_DNA"/>
</dbReference>
<feature type="region of interest" description="Disordered" evidence="1">
    <location>
        <begin position="11"/>
        <end position="41"/>
    </location>
</feature>
<evidence type="ECO:0000256" key="1">
    <source>
        <dbReference type="SAM" id="MobiDB-lite"/>
    </source>
</evidence>
<sequence length="101" mass="10239">MQSTSAAIAAAAVSGTDLRAQANSVKGSDAAAKKNPSSASVLASNGFDAPEAEAWMQSRWKVVHSSTTDKRVPEAERPQVYKAAPGAAGAAWGPNKTGAGR</sequence>
<dbReference type="KEGG" id="sgra:EX895_005334"/>
<dbReference type="GeneID" id="40728229"/>
<name>A0A4U7KNP5_9BASI</name>
<accession>A0A4U7KNP5</accession>
<feature type="region of interest" description="Disordered" evidence="1">
    <location>
        <begin position="66"/>
        <end position="101"/>
    </location>
</feature>
<protein>
    <submittedName>
        <fullName evidence="2">Uncharacterized protein</fullName>
    </submittedName>
</protein>
<feature type="compositionally biased region" description="Basic and acidic residues" evidence="1">
    <location>
        <begin position="67"/>
        <end position="79"/>
    </location>
</feature>
<comment type="caution">
    <text evidence="2">The sequence shown here is derived from an EMBL/GenBank/DDBJ whole genome shotgun (WGS) entry which is preliminary data.</text>
</comment>
<gene>
    <name evidence="2" type="ORF">EX895_005334</name>
</gene>
<evidence type="ECO:0000313" key="2">
    <source>
        <dbReference type="EMBL" id="TKY85793.1"/>
    </source>
</evidence>
<dbReference type="Proteomes" id="UP000306050">
    <property type="component" value="Chromosome SGRAM_6"/>
</dbReference>
<dbReference type="AlphaFoldDB" id="A0A4U7KNP5"/>
<feature type="compositionally biased region" description="Low complexity" evidence="1">
    <location>
        <begin position="83"/>
        <end position="94"/>
    </location>
</feature>
<keyword evidence="3" id="KW-1185">Reference proteome</keyword>
<dbReference type="RefSeq" id="XP_029737778.1">
    <property type="nucleotide sequence ID" value="XM_029885926.1"/>
</dbReference>
<reference evidence="2 3" key="1">
    <citation type="submission" date="2019-05" db="EMBL/GenBank/DDBJ databases">
        <title>Sporisorium graminicola CBS 10092 draft sequencing and annotation.</title>
        <authorList>
            <person name="Solano-Gonzalez S."/>
            <person name="Caddick M.X."/>
            <person name="Darby A."/>
        </authorList>
    </citation>
    <scope>NUCLEOTIDE SEQUENCE [LARGE SCALE GENOMIC DNA]</scope>
    <source>
        <strain evidence="2 3">CBS 10092</strain>
    </source>
</reference>
<proteinExistence type="predicted"/>
<dbReference type="OrthoDB" id="2550357at2759"/>